<evidence type="ECO:0000313" key="3">
    <source>
        <dbReference type="EMBL" id="KAH6687880.1"/>
    </source>
</evidence>
<evidence type="ECO:0000259" key="2">
    <source>
        <dbReference type="PROSITE" id="PS50181"/>
    </source>
</evidence>
<dbReference type="SUPFAM" id="SSF81383">
    <property type="entry name" value="F-box domain"/>
    <property type="match status" value="1"/>
</dbReference>
<dbReference type="Proteomes" id="UP000770015">
    <property type="component" value="Unassembled WGS sequence"/>
</dbReference>
<dbReference type="PROSITE" id="PS50181">
    <property type="entry name" value="FBOX"/>
    <property type="match status" value="1"/>
</dbReference>
<proteinExistence type="predicted"/>
<evidence type="ECO:0000313" key="4">
    <source>
        <dbReference type="Proteomes" id="UP000770015"/>
    </source>
</evidence>
<accession>A0A9P8VEE8</accession>
<gene>
    <name evidence="3" type="ORF">F5X68DRAFT_239343</name>
</gene>
<dbReference type="InterPro" id="IPR001810">
    <property type="entry name" value="F-box_dom"/>
</dbReference>
<feature type="compositionally biased region" description="Basic and acidic residues" evidence="1">
    <location>
        <begin position="41"/>
        <end position="50"/>
    </location>
</feature>
<organism evidence="3 4">
    <name type="scientific">Plectosphaerella plurivora</name>
    <dbReference type="NCBI Taxonomy" id="936078"/>
    <lineage>
        <taxon>Eukaryota</taxon>
        <taxon>Fungi</taxon>
        <taxon>Dikarya</taxon>
        <taxon>Ascomycota</taxon>
        <taxon>Pezizomycotina</taxon>
        <taxon>Sordariomycetes</taxon>
        <taxon>Hypocreomycetidae</taxon>
        <taxon>Glomerellales</taxon>
        <taxon>Plectosphaerellaceae</taxon>
        <taxon>Plectosphaerella</taxon>
    </lineage>
</organism>
<sequence>MDATITPDEAPASLVNDGSNGNASNNDHDHHADNLPSASDSDEHYEGNLDSRDAKQKLKAWSKPADEIEELTLYSEPYDMNRARTSLQSAFRSTPTTGLSGLDHLPAEITLMVVHHMDILTFFRFRQVNRRARELASTIKEYNTIATHALEAVRAILRTRSGHNFTIDTLYRKLLSHKCRTCGKFGSFLNLATADRCCINCNHRSARFHVLPPRQFCKAAKITPTVLNQYAKLQLRTVRGSWDRELKDPGSHPRQLIPVAATARALLSAGVIDESTRRGLWTTKSQRVHRLMVVTPFPFYDAKTDTIQRGVYCTFCHDSLEDNSDWDEEWPEEDVHTTGVAELWIERLLRRLEIFTQRGFLTHLEECDYAQDYMEDY</sequence>
<protein>
    <recommendedName>
        <fullName evidence="2">F-box domain-containing protein</fullName>
    </recommendedName>
</protein>
<feature type="compositionally biased region" description="Low complexity" evidence="1">
    <location>
        <begin position="16"/>
        <end position="25"/>
    </location>
</feature>
<dbReference type="OrthoDB" id="165382at2759"/>
<dbReference type="EMBL" id="JAGSXJ010000010">
    <property type="protein sequence ID" value="KAH6687880.1"/>
    <property type="molecule type" value="Genomic_DNA"/>
</dbReference>
<evidence type="ECO:0000256" key="1">
    <source>
        <dbReference type="SAM" id="MobiDB-lite"/>
    </source>
</evidence>
<dbReference type="Pfam" id="PF00646">
    <property type="entry name" value="F-box"/>
    <property type="match status" value="1"/>
</dbReference>
<dbReference type="AlphaFoldDB" id="A0A9P8VEE8"/>
<dbReference type="InterPro" id="IPR036047">
    <property type="entry name" value="F-box-like_dom_sf"/>
</dbReference>
<feature type="domain" description="F-box" evidence="2">
    <location>
        <begin position="99"/>
        <end position="145"/>
    </location>
</feature>
<name>A0A9P8VEE8_9PEZI</name>
<feature type="region of interest" description="Disordered" evidence="1">
    <location>
        <begin position="1"/>
        <end position="50"/>
    </location>
</feature>
<dbReference type="CDD" id="cd09917">
    <property type="entry name" value="F-box_SF"/>
    <property type="match status" value="1"/>
</dbReference>
<keyword evidence="4" id="KW-1185">Reference proteome</keyword>
<reference evidence="3" key="1">
    <citation type="journal article" date="2021" name="Nat. Commun.">
        <title>Genetic determinants of endophytism in the Arabidopsis root mycobiome.</title>
        <authorList>
            <person name="Mesny F."/>
            <person name="Miyauchi S."/>
            <person name="Thiergart T."/>
            <person name="Pickel B."/>
            <person name="Atanasova L."/>
            <person name="Karlsson M."/>
            <person name="Huettel B."/>
            <person name="Barry K.W."/>
            <person name="Haridas S."/>
            <person name="Chen C."/>
            <person name="Bauer D."/>
            <person name="Andreopoulos W."/>
            <person name="Pangilinan J."/>
            <person name="LaButti K."/>
            <person name="Riley R."/>
            <person name="Lipzen A."/>
            <person name="Clum A."/>
            <person name="Drula E."/>
            <person name="Henrissat B."/>
            <person name="Kohler A."/>
            <person name="Grigoriev I.V."/>
            <person name="Martin F.M."/>
            <person name="Hacquard S."/>
        </authorList>
    </citation>
    <scope>NUCLEOTIDE SEQUENCE</scope>
    <source>
        <strain evidence="3">MPI-SDFR-AT-0117</strain>
    </source>
</reference>
<comment type="caution">
    <text evidence="3">The sequence shown here is derived from an EMBL/GenBank/DDBJ whole genome shotgun (WGS) entry which is preliminary data.</text>
</comment>